<accession>A0A3A9J7G6</accession>
<evidence type="ECO:0000313" key="2">
    <source>
        <dbReference type="EMBL" id="RKK01880.1"/>
    </source>
</evidence>
<evidence type="ECO:0000313" key="5">
    <source>
        <dbReference type="Proteomes" id="UP000278036"/>
    </source>
</evidence>
<dbReference type="InParanoid" id="A0A3A9J7G6"/>
<dbReference type="OrthoDB" id="7289235at2"/>
<comment type="caution">
    <text evidence="2">The sequence shown here is derived from an EMBL/GenBank/DDBJ whole genome shotgun (WGS) entry which is preliminary data.</text>
</comment>
<protein>
    <submittedName>
        <fullName evidence="2">Uncharacterized protein</fullName>
    </submittedName>
</protein>
<reference evidence="2 5" key="1">
    <citation type="submission" date="2018-09" db="EMBL/GenBank/DDBJ databases">
        <title>Roseomonas sp. nov., isolated from feces of Tibetan antelopes in the Qinghai-Tibet plateau, China.</title>
        <authorList>
            <person name="Tian Z."/>
        </authorList>
    </citation>
    <scope>NUCLEOTIDE SEQUENCE [LARGE SCALE GENOMIC DNA]</scope>
    <source>
        <strain evidence="3 4">Z23</strain>
        <strain evidence="2 5">Z24</strain>
    </source>
</reference>
<organism evidence="2 5">
    <name type="scientific">Teichococcus wenyumeiae</name>
    <dbReference type="NCBI Taxonomy" id="2478470"/>
    <lineage>
        <taxon>Bacteria</taxon>
        <taxon>Pseudomonadati</taxon>
        <taxon>Pseudomonadota</taxon>
        <taxon>Alphaproteobacteria</taxon>
        <taxon>Acetobacterales</taxon>
        <taxon>Roseomonadaceae</taxon>
        <taxon>Roseomonas</taxon>
    </lineage>
</organism>
<evidence type="ECO:0000256" key="1">
    <source>
        <dbReference type="SAM" id="MobiDB-lite"/>
    </source>
</evidence>
<evidence type="ECO:0000313" key="3">
    <source>
        <dbReference type="EMBL" id="RMI16937.1"/>
    </source>
</evidence>
<gene>
    <name evidence="2" type="ORF">D6Z83_22655</name>
    <name evidence="3" type="ORF">EBE87_24785</name>
</gene>
<evidence type="ECO:0000313" key="4">
    <source>
        <dbReference type="Proteomes" id="UP000274097"/>
    </source>
</evidence>
<dbReference type="Proteomes" id="UP000278036">
    <property type="component" value="Unassembled WGS sequence"/>
</dbReference>
<sequence length="105" mass="11340">MSDEVAAELARLREAVETLTQGLRMMVETQATQSEMLRVILEAATEEAGESPLPGLLTQIVERLDEQTGILHRIEVVAGGGLASDAQNEDEDRAGQRLAASVPRQ</sequence>
<dbReference type="Proteomes" id="UP000274097">
    <property type="component" value="Unassembled WGS sequence"/>
</dbReference>
<name>A0A3A9J7G6_9PROT</name>
<dbReference type="EMBL" id="RAQU01000207">
    <property type="protein sequence ID" value="RKK01880.1"/>
    <property type="molecule type" value="Genomic_DNA"/>
</dbReference>
<dbReference type="AlphaFoldDB" id="A0A3A9J7G6"/>
<feature type="region of interest" description="Disordered" evidence="1">
    <location>
        <begin position="81"/>
        <end position="105"/>
    </location>
</feature>
<dbReference type="RefSeq" id="WP_120640470.1">
    <property type="nucleotide sequence ID" value="NZ_RAQU01000207.1"/>
</dbReference>
<keyword evidence="4" id="KW-1185">Reference proteome</keyword>
<dbReference type="EMBL" id="RFLX01000045">
    <property type="protein sequence ID" value="RMI16937.1"/>
    <property type="molecule type" value="Genomic_DNA"/>
</dbReference>
<proteinExistence type="predicted"/>